<proteinExistence type="predicted"/>
<name>A0AAE9FDA3_CAEBR</name>
<evidence type="ECO:0000313" key="2">
    <source>
        <dbReference type="EMBL" id="UMM38021.1"/>
    </source>
</evidence>
<dbReference type="Pfam" id="PF17906">
    <property type="entry name" value="HTH_48"/>
    <property type="match status" value="1"/>
</dbReference>
<dbReference type="EMBL" id="CP092624">
    <property type="protein sequence ID" value="UMM38021.1"/>
    <property type="molecule type" value="Genomic_DNA"/>
</dbReference>
<accession>A0AAE9FDA3</accession>
<dbReference type="Proteomes" id="UP000829354">
    <property type="component" value="Chromosome V"/>
</dbReference>
<feature type="domain" description="Mos1 transposase HTH" evidence="1">
    <location>
        <begin position="13"/>
        <end position="55"/>
    </location>
</feature>
<sequence>MEASPRTIKENHYYLKACILYEVLQKKPILDSYRNFCNTVGQNTMEYPDFEFWYYCLFKIIKLIAGHLDPVERTHLRAINHAIKNSFPPAFEIIEIVVSDMSLYWKLNNTVFSCKKKAVAHYFVDLTVMKKEVRNSI</sequence>
<evidence type="ECO:0000313" key="3">
    <source>
        <dbReference type="Proteomes" id="UP000829354"/>
    </source>
</evidence>
<keyword evidence="3" id="KW-1185">Reference proteome</keyword>
<dbReference type="AlphaFoldDB" id="A0AAE9FDA3"/>
<reference evidence="2 3" key="1">
    <citation type="submission" date="2022-04" db="EMBL/GenBank/DDBJ databases">
        <title>Chromosome-level reference genomes for two strains of Caenorhabditis briggsae: an improved platform for comparative genomics.</title>
        <authorList>
            <person name="Stevens L."/>
            <person name="Andersen E."/>
        </authorList>
    </citation>
    <scope>NUCLEOTIDE SEQUENCE [LARGE SCALE GENOMIC DNA]</scope>
    <source>
        <strain evidence="2">VX34</strain>
        <tissue evidence="2">Whole-organism</tissue>
    </source>
</reference>
<evidence type="ECO:0000259" key="1">
    <source>
        <dbReference type="Pfam" id="PF17906"/>
    </source>
</evidence>
<protein>
    <recommendedName>
        <fullName evidence="1">Mos1 transposase HTH domain-containing protein</fullName>
    </recommendedName>
</protein>
<organism evidence="2 3">
    <name type="scientific">Caenorhabditis briggsae</name>
    <dbReference type="NCBI Taxonomy" id="6238"/>
    <lineage>
        <taxon>Eukaryota</taxon>
        <taxon>Metazoa</taxon>
        <taxon>Ecdysozoa</taxon>
        <taxon>Nematoda</taxon>
        <taxon>Chromadorea</taxon>
        <taxon>Rhabditida</taxon>
        <taxon>Rhabditina</taxon>
        <taxon>Rhabditomorpha</taxon>
        <taxon>Rhabditoidea</taxon>
        <taxon>Rhabditidae</taxon>
        <taxon>Peloderinae</taxon>
        <taxon>Caenorhabditis</taxon>
    </lineage>
</organism>
<dbReference type="InterPro" id="IPR041426">
    <property type="entry name" value="Mos1_HTH"/>
</dbReference>
<gene>
    <name evidence="2" type="ORF">L5515_009600</name>
</gene>